<keyword evidence="10" id="KW-1185">Reference proteome</keyword>
<dbReference type="GO" id="GO:0005886">
    <property type="term" value="C:plasma membrane"/>
    <property type="evidence" value="ECO:0007669"/>
    <property type="project" value="UniProtKB-SubCell"/>
</dbReference>
<gene>
    <name evidence="9" type="primary">mreD</name>
    <name evidence="9" type="ORF">CLG94_11035</name>
</gene>
<evidence type="ECO:0000256" key="4">
    <source>
        <dbReference type="ARBA" id="ARBA00022692"/>
    </source>
</evidence>
<dbReference type="Pfam" id="PF04093">
    <property type="entry name" value="MreD"/>
    <property type="match status" value="1"/>
</dbReference>
<evidence type="ECO:0000313" key="10">
    <source>
        <dbReference type="Proteomes" id="UP000241436"/>
    </source>
</evidence>
<evidence type="ECO:0000256" key="1">
    <source>
        <dbReference type="ARBA" id="ARBA00004651"/>
    </source>
</evidence>
<evidence type="ECO:0000256" key="2">
    <source>
        <dbReference type="ARBA" id="ARBA00007776"/>
    </source>
</evidence>
<feature type="transmembrane region" description="Helical" evidence="8">
    <location>
        <begin position="47"/>
        <end position="74"/>
    </location>
</feature>
<feature type="transmembrane region" description="Helical" evidence="8">
    <location>
        <begin position="143"/>
        <end position="166"/>
    </location>
</feature>
<dbReference type="Proteomes" id="UP000241436">
    <property type="component" value="Unassembled WGS sequence"/>
</dbReference>
<keyword evidence="5" id="KW-0133">Cell shape</keyword>
<evidence type="ECO:0000256" key="8">
    <source>
        <dbReference type="SAM" id="Phobius"/>
    </source>
</evidence>
<evidence type="ECO:0000313" key="9">
    <source>
        <dbReference type="EMBL" id="PTL35227.1"/>
    </source>
</evidence>
<comment type="caution">
    <text evidence="9">The sequence shown here is derived from an EMBL/GenBank/DDBJ whole genome shotgun (WGS) entry which is preliminary data.</text>
</comment>
<name>A0A2T4TVT6_9BACT</name>
<dbReference type="AlphaFoldDB" id="A0A2T4TVT6"/>
<keyword evidence="6 8" id="KW-1133">Transmembrane helix</keyword>
<reference evidence="10" key="2">
    <citation type="journal article" date="2018" name="Environ. Microbiol.">
        <title>Bloom of a denitrifying methanotroph, 'Candidatus Methylomirabilis limnetica', in a deep stratified lake.</title>
        <authorList>
            <person name="Graf J.S."/>
            <person name="Mayr M.J."/>
            <person name="Marchant H.K."/>
            <person name="Tienken D."/>
            <person name="Hach P.F."/>
            <person name="Brand A."/>
            <person name="Schubert C.J."/>
            <person name="Kuypers M.M."/>
            <person name="Milucka J."/>
        </authorList>
    </citation>
    <scope>NUCLEOTIDE SEQUENCE [LARGE SCALE GENOMIC DNA]</scope>
    <source>
        <strain evidence="10">Zug</strain>
    </source>
</reference>
<reference evidence="9 10" key="1">
    <citation type="submission" date="2017-09" db="EMBL/GenBank/DDBJ databases">
        <title>Bloom of a denitrifying methanotroph, Candidatus Methylomirabilis limnetica, in a deep stratified lake.</title>
        <authorList>
            <person name="Graf J.S."/>
            <person name="Marchant H.K."/>
            <person name="Tienken D."/>
            <person name="Hach P.F."/>
            <person name="Brand A."/>
            <person name="Schubert C.J."/>
            <person name="Kuypers M.M."/>
            <person name="Milucka J."/>
        </authorList>
    </citation>
    <scope>NUCLEOTIDE SEQUENCE [LARGE SCALE GENOMIC DNA]</scope>
    <source>
        <strain evidence="9 10">Zug</strain>
    </source>
</reference>
<protein>
    <submittedName>
        <fullName evidence="9">Rod shape-determining protein MreD</fullName>
    </submittedName>
</protein>
<comment type="subcellular location">
    <subcellularLocation>
        <location evidence="1">Cell membrane</location>
        <topology evidence="1">Multi-pass membrane protein</topology>
    </subcellularLocation>
</comment>
<feature type="transmembrane region" description="Helical" evidence="8">
    <location>
        <begin position="109"/>
        <end position="131"/>
    </location>
</feature>
<proteinExistence type="inferred from homology"/>
<feature type="transmembrane region" description="Helical" evidence="8">
    <location>
        <begin position="80"/>
        <end position="97"/>
    </location>
</feature>
<dbReference type="InterPro" id="IPR007227">
    <property type="entry name" value="Cell_shape_determining_MreD"/>
</dbReference>
<dbReference type="GO" id="GO:0008360">
    <property type="term" value="P:regulation of cell shape"/>
    <property type="evidence" value="ECO:0007669"/>
    <property type="project" value="UniProtKB-KW"/>
</dbReference>
<sequence>MATLARLVMGRQGASAVIAFLLALFSTCLLQTAIVPSLAIGGIQPDLFLILLFGLSLSAGPELTATAGFFIGLYQDSLSGAPLGLNAFALSLIGFLVNRLSRQVKTTDLLGRFAMLCLAGLLSGLITLLLLRFFHAPRPIASALLWTALPGALYTAMVGTGLLAMLKPHTTMGLTR</sequence>
<organism evidence="9 10">
    <name type="scientific">Candidatus Methylomirabilis limnetica</name>
    <dbReference type="NCBI Taxonomy" id="2033718"/>
    <lineage>
        <taxon>Bacteria</taxon>
        <taxon>Candidatus Methylomirabilota</taxon>
        <taxon>Candidatus Methylomirabilia</taxon>
        <taxon>Candidatus Methylomirabilales</taxon>
        <taxon>Candidatus Methylomirabilaceae</taxon>
        <taxon>Candidatus Methylomirabilis</taxon>
    </lineage>
</organism>
<accession>A0A2T4TVT6</accession>
<comment type="similarity">
    <text evidence="2">Belongs to the MreD family.</text>
</comment>
<keyword evidence="3" id="KW-1003">Cell membrane</keyword>
<dbReference type="NCBIfam" id="TIGR03426">
    <property type="entry name" value="shape_MreD"/>
    <property type="match status" value="1"/>
</dbReference>
<dbReference type="EMBL" id="NVQC01000028">
    <property type="protein sequence ID" value="PTL35227.1"/>
    <property type="molecule type" value="Genomic_DNA"/>
</dbReference>
<evidence type="ECO:0000256" key="3">
    <source>
        <dbReference type="ARBA" id="ARBA00022475"/>
    </source>
</evidence>
<keyword evidence="7 8" id="KW-0472">Membrane</keyword>
<keyword evidence="4 8" id="KW-0812">Transmembrane</keyword>
<evidence type="ECO:0000256" key="5">
    <source>
        <dbReference type="ARBA" id="ARBA00022960"/>
    </source>
</evidence>
<evidence type="ECO:0000256" key="6">
    <source>
        <dbReference type="ARBA" id="ARBA00022989"/>
    </source>
</evidence>
<feature type="transmembrane region" description="Helical" evidence="8">
    <location>
        <begin position="12"/>
        <end position="35"/>
    </location>
</feature>
<evidence type="ECO:0000256" key="7">
    <source>
        <dbReference type="ARBA" id="ARBA00023136"/>
    </source>
</evidence>